<dbReference type="Pfam" id="PF02518">
    <property type="entry name" value="HATPase_c"/>
    <property type="match status" value="1"/>
</dbReference>
<evidence type="ECO:0000256" key="1">
    <source>
        <dbReference type="ARBA" id="ARBA00000085"/>
    </source>
</evidence>
<dbReference type="GO" id="GO:0046872">
    <property type="term" value="F:metal ion binding"/>
    <property type="evidence" value="ECO:0007669"/>
    <property type="project" value="UniProtKB-KW"/>
</dbReference>
<keyword evidence="7" id="KW-0963">Cytoplasm</keyword>
<dbReference type="AlphaFoldDB" id="A0A4R8W5G7"/>
<dbReference type="SUPFAM" id="SSF55874">
    <property type="entry name" value="ATPase domain of HSP90 chaperone/DNA topoisomerase II/histidine kinase"/>
    <property type="match status" value="1"/>
</dbReference>
<comment type="function">
    <text evidence="14">Member of the two-component regulatory system NreB/NreC involved in the control of dissimilatory nitrate/nitrite reduction in response to oxygen. NreB functions as a direct oxygen sensor histidine kinase which is autophosphorylated, in the absence of oxygen, probably at the conserved histidine residue, and transfers its phosphate group probably to a conserved aspartate residue of NreC. NreB/NreC activates the expression of the nitrate (narGHJI) and nitrite (nir) reductase operons, as well as the putative nitrate transporter gene narT.</text>
</comment>
<dbReference type="Gene3D" id="3.30.565.10">
    <property type="entry name" value="Histidine kinase-like ATPase, C-terminal domain"/>
    <property type="match status" value="1"/>
</dbReference>
<evidence type="ECO:0000256" key="12">
    <source>
        <dbReference type="ARBA" id="ARBA00023012"/>
    </source>
</evidence>
<evidence type="ECO:0000256" key="13">
    <source>
        <dbReference type="ARBA" id="ARBA00023014"/>
    </source>
</evidence>
<dbReference type="InterPro" id="IPR050482">
    <property type="entry name" value="Sensor_HK_TwoCompSys"/>
</dbReference>
<dbReference type="InterPro" id="IPR003594">
    <property type="entry name" value="HATPase_dom"/>
</dbReference>
<sequence length="445" mass="48763">MSRPTTLAADPSLLGDGRSTERSEVRAAVTRFLLIGLLTLVAISVPVALWIRGQAERHILASATEHTQELADRTVAPLITEQLRAGEPAALRILTRTLAPWLAEGYIVRVKVWDPNGRIIYSDLPSLIGRSFPLPRWSTDLLAGGAERASFGTQREADNEQDYALGELVEINVRSADAAGRPIMFEAYFDDEAVREEQLALTEEITPVFALSLFALQFAQLLPATRLARRIQADQASRRRLLQHAIAASDYERRRIARELHDEVIQDLAGLSYAFAAEETHGPPGERPLFGRARSILQRNLGTLRGMTTELYPPDFALLGLTKALLGLTAPLAGQGIEAIVSLPERIELDRDRAAMLYRVAREALANTVKHAGACVVELALVQNKDRTTLTVRDNGRGFDPDSPSPDGHLGLRIMRDTVRVVGGDLVITSRMGEGTTVVATLPRV</sequence>
<evidence type="ECO:0000256" key="11">
    <source>
        <dbReference type="ARBA" id="ARBA00023004"/>
    </source>
</evidence>
<evidence type="ECO:0000256" key="8">
    <source>
        <dbReference type="ARBA" id="ARBA00022679"/>
    </source>
</evidence>
<keyword evidence="13" id="KW-0411">Iron-sulfur</keyword>
<feature type="domain" description="Histidine kinase" evidence="17">
    <location>
        <begin position="357"/>
        <end position="445"/>
    </location>
</feature>
<keyword evidence="16" id="KW-0472">Membrane</keyword>
<name>A0A4R8W5G7_9MICO</name>
<dbReference type="InterPro" id="IPR005467">
    <property type="entry name" value="His_kinase_dom"/>
</dbReference>
<evidence type="ECO:0000256" key="7">
    <source>
        <dbReference type="ARBA" id="ARBA00022490"/>
    </source>
</evidence>
<keyword evidence="9" id="KW-0479">Metal-binding</keyword>
<organism evidence="18 19">
    <name type="scientific">Cryobacterium mannosilyticum</name>
    <dbReference type="NCBI Taxonomy" id="1259190"/>
    <lineage>
        <taxon>Bacteria</taxon>
        <taxon>Bacillati</taxon>
        <taxon>Actinomycetota</taxon>
        <taxon>Actinomycetes</taxon>
        <taxon>Micrococcales</taxon>
        <taxon>Microbacteriaceae</taxon>
        <taxon>Cryobacterium</taxon>
    </lineage>
</organism>
<reference evidence="18 19" key="1">
    <citation type="submission" date="2019-03" db="EMBL/GenBank/DDBJ databases">
        <title>Genomics of glacier-inhabiting Cryobacterium strains.</title>
        <authorList>
            <person name="Liu Q."/>
            <person name="Xin Y.-H."/>
        </authorList>
    </citation>
    <scope>NUCLEOTIDE SEQUENCE [LARGE SCALE GENOMIC DNA]</scope>
    <source>
        <strain evidence="18 19">RHLT2-21</strain>
    </source>
</reference>
<dbReference type="InterPro" id="IPR011712">
    <property type="entry name" value="Sig_transdc_His_kin_sub3_dim/P"/>
</dbReference>
<evidence type="ECO:0000256" key="14">
    <source>
        <dbReference type="ARBA" id="ARBA00024827"/>
    </source>
</evidence>
<evidence type="ECO:0000313" key="18">
    <source>
        <dbReference type="EMBL" id="TFC03064.1"/>
    </source>
</evidence>
<feature type="transmembrane region" description="Helical" evidence="16">
    <location>
        <begin position="32"/>
        <end position="51"/>
    </location>
</feature>
<keyword evidence="11" id="KW-0408">Iron</keyword>
<dbReference type="CDD" id="cd16917">
    <property type="entry name" value="HATPase_UhpB-NarQ-NarX-like"/>
    <property type="match status" value="1"/>
</dbReference>
<evidence type="ECO:0000259" key="17">
    <source>
        <dbReference type="PROSITE" id="PS50109"/>
    </source>
</evidence>
<dbReference type="InterPro" id="IPR036890">
    <property type="entry name" value="HATPase_C_sf"/>
</dbReference>
<dbReference type="EMBL" id="SOFM01000029">
    <property type="protein sequence ID" value="TFC03064.1"/>
    <property type="molecule type" value="Genomic_DNA"/>
</dbReference>
<evidence type="ECO:0000256" key="3">
    <source>
        <dbReference type="ARBA" id="ARBA00004496"/>
    </source>
</evidence>
<dbReference type="Gene3D" id="1.20.5.1930">
    <property type="match status" value="1"/>
</dbReference>
<evidence type="ECO:0000256" key="10">
    <source>
        <dbReference type="ARBA" id="ARBA00022777"/>
    </source>
</evidence>
<dbReference type="SMART" id="SM00387">
    <property type="entry name" value="HATPase_c"/>
    <property type="match status" value="1"/>
</dbReference>
<comment type="cofactor">
    <cofactor evidence="2">
        <name>[4Fe-4S] cluster</name>
        <dbReference type="ChEBI" id="CHEBI:49883"/>
    </cofactor>
</comment>
<keyword evidence="12" id="KW-0902">Two-component regulatory system</keyword>
<evidence type="ECO:0000256" key="16">
    <source>
        <dbReference type="SAM" id="Phobius"/>
    </source>
</evidence>
<dbReference type="GO" id="GO:0005737">
    <property type="term" value="C:cytoplasm"/>
    <property type="evidence" value="ECO:0007669"/>
    <property type="project" value="UniProtKB-SubCell"/>
</dbReference>
<proteinExistence type="predicted"/>
<comment type="subcellular location">
    <subcellularLocation>
        <location evidence="3">Cytoplasm</location>
    </subcellularLocation>
</comment>
<comment type="catalytic activity">
    <reaction evidence="1">
        <text>ATP + protein L-histidine = ADP + protein N-phospho-L-histidine.</text>
        <dbReference type="EC" id="2.7.13.3"/>
    </reaction>
</comment>
<evidence type="ECO:0000256" key="4">
    <source>
        <dbReference type="ARBA" id="ARBA00012438"/>
    </source>
</evidence>
<keyword evidence="16" id="KW-1133">Transmembrane helix</keyword>
<keyword evidence="16" id="KW-0812">Transmembrane</keyword>
<accession>A0A4R8W5G7</accession>
<dbReference type="InterPro" id="IPR004358">
    <property type="entry name" value="Sig_transdc_His_kin-like_C"/>
</dbReference>
<gene>
    <name evidence="18" type="ORF">E3O32_10595</name>
</gene>
<dbReference type="GO" id="GO:0000155">
    <property type="term" value="F:phosphorelay sensor kinase activity"/>
    <property type="evidence" value="ECO:0007669"/>
    <property type="project" value="InterPro"/>
</dbReference>
<evidence type="ECO:0000256" key="2">
    <source>
        <dbReference type="ARBA" id="ARBA00001966"/>
    </source>
</evidence>
<dbReference type="GO" id="GO:0051539">
    <property type="term" value="F:4 iron, 4 sulfur cluster binding"/>
    <property type="evidence" value="ECO:0007669"/>
    <property type="project" value="UniProtKB-KW"/>
</dbReference>
<dbReference type="Proteomes" id="UP000297643">
    <property type="component" value="Unassembled WGS sequence"/>
</dbReference>
<dbReference type="GO" id="GO:0016020">
    <property type="term" value="C:membrane"/>
    <property type="evidence" value="ECO:0007669"/>
    <property type="project" value="InterPro"/>
</dbReference>
<evidence type="ECO:0000256" key="6">
    <source>
        <dbReference type="ARBA" id="ARBA00022485"/>
    </source>
</evidence>
<dbReference type="PROSITE" id="PS50109">
    <property type="entry name" value="HIS_KIN"/>
    <property type="match status" value="1"/>
</dbReference>
<evidence type="ECO:0000256" key="5">
    <source>
        <dbReference type="ARBA" id="ARBA00017322"/>
    </source>
</evidence>
<dbReference type="PANTHER" id="PTHR24421">
    <property type="entry name" value="NITRATE/NITRITE SENSOR PROTEIN NARX-RELATED"/>
    <property type="match status" value="1"/>
</dbReference>
<comment type="caution">
    <text evidence="18">The sequence shown here is derived from an EMBL/GenBank/DDBJ whole genome shotgun (WGS) entry which is preliminary data.</text>
</comment>
<dbReference type="Pfam" id="PF07730">
    <property type="entry name" value="HisKA_3"/>
    <property type="match status" value="1"/>
</dbReference>
<dbReference type="PRINTS" id="PR00344">
    <property type="entry name" value="BCTRLSENSOR"/>
</dbReference>
<evidence type="ECO:0000256" key="15">
    <source>
        <dbReference type="ARBA" id="ARBA00030800"/>
    </source>
</evidence>
<evidence type="ECO:0000313" key="19">
    <source>
        <dbReference type="Proteomes" id="UP000297643"/>
    </source>
</evidence>
<keyword evidence="19" id="KW-1185">Reference proteome</keyword>
<dbReference type="RefSeq" id="WP_134509317.1">
    <property type="nucleotide sequence ID" value="NZ_SOFM01000029.1"/>
</dbReference>
<dbReference type="GO" id="GO:0046983">
    <property type="term" value="F:protein dimerization activity"/>
    <property type="evidence" value="ECO:0007669"/>
    <property type="project" value="InterPro"/>
</dbReference>
<keyword evidence="8" id="KW-0808">Transferase</keyword>
<keyword evidence="6" id="KW-0004">4Fe-4S</keyword>
<dbReference type="EC" id="2.7.13.3" evidence="4"/>
<keyword evidence="10 18" id="KW-0418">Kinase</keyword>
<protein>
    <recommendedName>
        <fullName evidence="5">Oxygen sensor histidine kinase NreB</fullName>
        <ecNumber evidence="4">2.7.13.3</ecNumber>
    </recommendedName>
    <alternativeName>
        <fullName evidence="15">Nitrogen regulation protein B</fullName>
    </alternativeName>
</protein>
<evidence type="ECO:0000256" key="9">
    <source>
        <dbReference type="ARBA" id="ARBA00022723"/>
    </source>
</evidence>